<evidence type="ECO:0000313" key="1">
    <source>
        <dbReference type="EMBL" id="UOG58810.1"/>
    </source>
</evidence>
<proteinExistence type="predicted"/>
<protein>
    <submittedName>
        <fullName evidence="1">Uncharacterized protein</fullName>
    </submittedName>
</protein>
<gene>
    <name evidence="1" type="ORF">MAL03_20465</name>
</gene>
<organism evidence="1 2">
    <name type="scientific">Leptospira noguchii</name>
    <dbReference type="NCBI Taxonomy" id="28182"/>
    <lineage>
        <taxon>Bacteria</taxon>
        <taxon>Pseudomonadati</taxon>
        <taxon>Spirochaetota</taxon>
        <taxon>Spirochaetia</taxon>
        <taxon>Leptospirales</taxon>
        <taxon>Leptospiraceae</taxon>
        <taxon>Leptospira</taxon>
    </lineage>
</organism>
<dbReference type="AlphaFoldDB" id="A0AAE9GMI0"/>
<dbReference type="EMBL" id="CP091959">
    <property type="protein sequence ID" value="UOG58810.1"/>
    <property type="molecule type" value="Genomic_DNA"/>
</dbReference>
<name>A0AAE9GMI0_9LEPT</name>
<dbReference type="RefSeq" id="WP_243816187.1">
    <property type="nucleotide sequence ID" value="NZ_CP091959.1"/>
</dbReference>
<sequence>METQHNAHYGSRWKLSTTLSYGSRCGSSVMTSLEKELDIVLLEKQQVQHEGNSISHSLNSASHSLNSMHRFLRVARQGRVNSAQRFLRKRWKLSKTLFTKAFWVVREGNAFSFPTNN</sequence>
<accession>A0AAE9GMI0</accession>
<geneLocation type="plasmid" evidence="1 2">
    <name>p1_LIP1512017</name>
</geneLocation>
<keyword evidence="1" id="KW-0614">Plasmid</keyword>
<reference evidence="1" key="1">
    <citation type="submission" date="2022-02" db="EMBL/GenBank/DDBJ databases">
        <title>The genetically variable rfb locus in Leptospira is a mobile cassette and a molecular signature of serovar identity.</title>
        <authorList>
            <person name="Nieves C."/>
            <person name="Vincent A.T."/>
            <person name="Zarantonelli L."/>
            <person name="Picardeau M."/>
            <person name="Veyrier F.J."/>
            <person name="Buschiazzo A."/>
        </authorList>
    </citation>
    <scope>NUCLEOTIDE SEQUENCE</scope>
    <source>
        <strain evidence="1">IP1512017</strain>
        <plasmid evidence="1">p1_LIP1512017</plasmid>
    </source>
</reference>
<dbReference type="Proteomes" id="UP000829829">
    <property type="component" value="Plasmid p1_LIP1512017"/>
</dbReference>
<evidence type="ECO:0000313" key="2">
    <source>
        <dbReference type="Proteomes" id="UP000829829"/>
    </source>
</evidence>